<reference evidence="7" key="1">
    <citation type="submission" date="2018-05" db="EMBL/GenBank/DDBJ databases">
        <authorList>
            <person name="Lanie J.A."/>
            <person name="Ng W.-L."/>
            <person name="Kazmierczak K.M."/>
            <person name="Andrzejewski T.M."/>
            <person name="Davidsen T.M."/>
            <person name="Wayne K.J."/>
            <person name="Tettelin H."/>
            <person name="Glass J.I."/>
            <person name="Rusch D."/>
            <person name="Podicherti R."/>
            <person name="Tsui H.-C.T."/>
            <person name="Winkler M.E."/>
        </authorList>
    </citation>
    <scope>NUCLEOTIDE SEQUENCE</scope>
</reference>
<evidence type="ECO:0000256" key="5">
    <source>
        <dbReference type="ARBA" id="ARBA00023136"/>
    </source>
</evidence>
<evidence type="ECO:0000256" key="6">
    <source>
        <dbReference type="SAM" id="Phobius"/>
    </source>
</evidence>
<name>A0A381T711_9ZZZZ</name>
<dbReference type="GO" id="GO:0022857">
    <property type="term" value="F:transmembrane transporter activity"/>
    <property type="evidence" value="ECO:0007669"/>
    <property type="project" value="InterPro"/>
</dbReference>
<keyword evidence="2" id="KW-1003">Cell membrane</keyword>
<evidence type="ECO:0000256" key="2">
    <source>
        <dbReference type="ARBA" id="ARBA00022475"/>
    </source>
</evidence>
<gene>
    <name evidence="7" type="ORF">METZ01_LOCUS63321</name>
</gene>
<evidence type="ECO:0008006" key="8">
    <source>
        <dbReference type="Google" id="ProtNLM"/>
    </source>
</evidence>
<sequence length="334" mass="34962">VLTAVTGGVIFMAMGKDPGAALYLYFVEPLTTGSGLSEVAVKAGPLVLIGIGLSFGFRAGVWNIGAEGQYIAGAIAGGGLAVYWHQSESALLLPAMLLLGTIGGMACAAIPALLKTRFNANEILVSLMLVYVAELLLVHLVQGPWRNPQGWGFPGTRMFPDAGTLPLLLRGQRLHLGSVIVLAAPFIAWFVLARTRFGFRIKVFGQAPLAARHSGVSSGRIVWQTLLIGGGLAGLAGVIEASGTIGQLMPKISPGYGFTAIIVAFLGRLHPLGVLLAGIAIAVTYIGGEGAQISAGLPKAVTGLFQGIILFYLLAFDLFTRYRIVLPARDTIQE</sequence>
<organism evidence="7">
    <name type="scientific">marine metagenome</name>
    <dbReference type="NCBI Taxonomy" id="408172"/>
    <lineage>
        <taxon>unclassified sequences</taxon>
        <taxon>metagenomes</taxon>
        <taxon>ecological metagenomes</taxon>
    </lineage>
</organism>
<feature type="transmembrane region" description="Helical" evidence="6">
    <location>
        <begin position="91"/>
        <end position="114"/>
    </location>
</feature>
<keyword evidence="4 6" id="KW-1133">Transmembrane helix</keyword>
<accession>A0A381T711</accession>
<feature type="transmembrane region" description="Helical" evidence="6">
    <location>
        <begin position="255"/>
        <end position="288"/>
    </location>
</feature>
<feature type="non-terminal residue" evidence="7">
    <location>
        <position position="1"/>
    </location>
</feature>
<keyword evidence="5 6" id="KW-0472">Membrane</keyword>
<dbReference type="Pfam" id="PF02653">
    <property type="entry name" value="BPD_transp_2"/>
    <property type="match status" value="1"/>
</dbReference>
<dbReference type="InterPro" id="IPR001851">
    <property type="entry name" value="ABC_transp_permease"/>
</dbReference>
<dbReference type="PANTHER" id="PTHR47089">
    <property type="entry name" value="ABC TRANSPORTER, PERMEASE PROTEIN"/>
    <property type="match status" value="1"/>
</dbReference>
<dbReference type="AlphaFoldDB" id="A0A381T711"/>
<evidence type="ECO:0000256" key="3">
    <source>
        <dbReference type="ARBA" id="ARBA00022692"/>
    </source>
</evidence>
<comment type="subcellular location">
    <subcellularLocation>
        <location evidence="1">Cell membrane</location>
        <topology evidence="1">Multi-pass membrane protein</topology>
    </subcellularLocation>
</comment>
<dbReference type="PANTHER" id="PTHR47089:SF1">
    <property type="entry name" value="GUANOSINE ABC TRANSPORTER PERMEASE PROTEIN NUPP"/>
    <property type="match status" value="1"/>
</dbReference>
<evidence type="ECO:0000256" key="4">
    <source>
        <dbReference type="ARBA" id="ARBA00022989"/>
    </source>
</evidence>
<dbReference type="CDD" id="cd06580">
    <property type="entry name" value="TM_PBP1_transp_TpRbsC_like"/>
    <property type="match status" value="1"/>
</dbReference>
<feature type="transmembrane region" description="Helical" evidence="6">
    <location>
        <begin position="123"/>
        <end position="141"/>
    </location>
</feature>
<keyword evidence="3 6" id="KW-0812">Transmembrane</keyword>
<feature type="transmembrane region" description="Helical" evidence="6">
    <location>
        <begin position="300"/>
        <end position="319"/>
    </location>
</feature>
<dbReference type="EMBL" id="UINC01003934">
    <property type="protein sequence ID" value="SVA10467.1"/>
    <property type="molecule type" value="Genomic_DNA"/>
</dbReference>
<protein>
    <recommendedName>
        <fullName evidence="8">ABC transporter permease</fullName>
    </recommendedName>
</protein>
<evidence type="ECO:0000256" key="1">
    <source>
        <dbReference type="ARBA" id="ARBA00004651"/>
    </source>
</evidence>
<feature type="transmembrane region" description="Helical" evidence="6">
    <location>
        <begin position="39"/>
        <end position="57"/>
    </location>
</feature>
<dbReference type="GO" id="GO:0005886">
    <property type="term" value="C:plasma membrane"/>
    <property type="evidence" value="ECO:0007669"/>
    <property type="project" value="UniProtKB-SubCell"/>
</dbReference>
<evidence type="ECO:0000313" key="7">
    <source>
        <dbReference type="EMBL" id="SVA10467.1"/>
    </source>
</evidence>
<feature type="transmembrane region" description="Helical" evidence="6">
    <location>
        <begin position="174"/>
        <end position="192"/>
    </location>
</feature>
<proteinExistence type="predicted"/>